<reference evidence="1 2" key="1">
    <citation type="submission" date="2013-11" db="EMBL/GenBank/DDBJ databases">
        <title>Draft genome of the bovine lungworm Dictyocaulus viviparus.</title>
        <authorList>
            <person name="Mitreva M."/>
        </authorList>
    </citation>
    <scope>NUCLEOTIDE SEQUENCE [LARGE SCALE GENOMIC DNA]</scope>
    <source>
        <strain evidence="1 2">HannoverDv2000</strain>
    </source>
</reference>
<evidence type="ECO:0000313" key="1">
    <source>
        <dbReference type="EMBL" id="KJH47664.1"/>
    </source>
</evidence>
<dbReference type="EMBL" id="KN716297">
    <property type="protein sequence ID" value="KJH47664.1"/>
    <property type="molecule type" value="Genomic_DNA"/>
</dbReference>
<evidence type="ECO:0000313" key="2">
    <source>
        <dbReference type="Proteomes" id="UP000053766"/>
    </source>
</evidence>
<name>A0A0D8XV52_DICVI</name>
<proteinExistence type="predicted"/>
<organism evidence="1 2">
    <name type="scientific">Dictyocaulus viviparus</name>
    <name type="common">Bovine lungworm</name>
    <dbReference type="NCBI Taxonomy" id="29172"/>
    <lineage>
        <taxon>Eukaryota</taxon>
        <taxon>Metazoa</taxon>
        <taxon>Ecdysozoa</taxon>
        <taxon>Nematoda</taxon>
        <taxon>Chromadorea</taxon>
        <taxon>Rhabditida</taxon>
        <taxon>Rhabditina</taxon>
        <taxon>Rhabditomorpha</taxon>
        <taxon>Strongyloidea</taxon>
        <taxon>Metastrongylidae</taxon>
        <taxon>Dictyocaulus</taxon>
    </lineage>
</organism>
<gene>
    <name evidence="1" type="ORF">DICVIV_06231</name>
</gene>
<keyword evidence="2" id="KW-1185">Reference proteome</keyword>
<accession>A0A0D8XV52</accession>
<dbReference type="AlphaFoldDB" id="A0A0D8XV52"/>
<reference evidence="2" key="2">
    <citation type="journal article" date="2016" name="Sci. Rep.">
        <title>Dictyocaulus viviparus genome, variome and transcriptome elucidate lungworm biology and support future intervention.</title>
        <authorList>
            <person name="McNulty S.N."/>
            <person name="Strube C."/>
            <person name="Rosa B.A."/>
            <person name="Martin J.C."/>
            <person name="Tyagi R."/>
            <person name="Choi Y.J."/>
            <person name="Wang Q."/>
            <person name="Hallsworth Pepin K."/>
            <person name="Zhang X."/>
            <person name="Ozersky P."/>
            <person name="Wilson R.K."/>
            <person name="Sternberg P.W."/>
            <person name="Gasser R.B."/>
            <person name="Mitreva M."/>
        </authorList>
    </citation>
    <scope>NUCLEOTIDE SEQUENCE [LARGE SCALE GENOMIC DNA]</scope>
    <source>
        <strain evidence="2">HannoverDv2000</strain>
    </source>
</reference>
<protein>
    <submittedName>
        <fullName evidence="1">Uncharacterized protein</fullName>
    </submittedName>
</protein>
<dbReference type="Proteomes" id="UP000053766">
    <property type="component" value="Unassembled WGS sequence"/>
</dbReference>
<sequence>MFICWTKMTLPSAVPRRRVPHTTNDCVQLRTVCRLIKSWQLLCVILGAARFYRKCRMISLTYYRLINYFRLCRQTERIATRLGSGLAGGTVIWQRPQCATIGRIDTDTVANFFSALYAQNAYRNHHPAPHCHVKCGARSIVEGCSSVLYVDGGTITSQMLSGLSVIFICCTEMKLSYAVLRREVSASAYHYPTARTLTVPQIPYTKSEVCSAACILKRKVGLPRFIPITKRVNIGVRS</sequence>